<keyword evidence="6" id="KW-1185">Reference proteome</keyword>
<dbReference type="SUPFAM" id="SSF141986">
    <property type="entry name" value="LD-carboxypeptidase A C-terminal domain-like"/>
    <property type="match status" value="1"/>
</dbReference>
<feature type="domain" description="LD-carboxypeptidase N-terminal" evidence="3">
    <location>
        <begin position="17"/>
        <end position="132"/>
    </location>
</feature>
<dbReference type="PANTHER" id="PTHR30237">
    <property type="entry name" value="MURAMOYLTETRAPEPTIDE CARBOXYPEPTIDASE"/>
    <property type="match status" value="1"/>
</dbReference>
<gene>
    <name evidence="5" type="ORF">J2S70_000338</name>
</gene>
<dbReference type="InterPro" id="IPR029062">
    <property type="entry name" value="Class_I_gatase-like"/>
</dbReference>
<evidence type="ECO:0000313" key="5">
    <source>
        <dbReference type="EMBL" id="MDP9805756.1"/>
    </source>
</evidence>
<evidence type="ECO:0000259" key="4">
    <source>
        <dbReference type="Pfam" id="PF17676"/>
    </source>
</evidence>
<evidence type="ECO:0000256" key="2">
    <source>
        <dbReference type="ARBA" id="ARBA00022801"/>
    </source>
</evidence>
<organism evidence="5 6">
    <name type="scientific">Trueperella bonasi</name>
    <dbReference type="NCBI Taxonomy" id="312286"/>
    <lineage>
        <taxon>Bacteria</taxon>
        <taxon>Bacillati</taxon>
        <taxon>Actinomycetota</taxon>
        <taxon>Actinomycetes</taxon>
        <taxon>Actinomycetales</taxon>
        <taxon>Actinomycetaceae</taxon>
        <taxon>Trueperella</taxon>
    </lineage>
</organism>
<proteinExistence type="inferred from homology"/>
<protein>
    <submittedName>
        <fullName evidence="5">Muramoyltetrapeptide carboxypeptidase LdcA involved in peptidoglycan recycling</fullName>
    </submittedName>
</protein>
<dbReference type="InterPro" id="IPR027461">
    <property type="entry name" value="Carboxypeptidase_A_C_sf"/>
</dbReference>
<keyword evidence="2" id="KW-0378">Hydrolase</keyword>
<dbReference type="Pfam" id="PF02016">
    <property type="entry name" value="Peptidase_S66"/>
    <property type="match status" value="1"/>
</dbReference>
<comment type="similarity">
    <text evidence="1">Belongs to the peptidase S66 family.</text>
</comment>
<evidence type="ECO:0000256" key="1">
    <source>
        <dbReference type="ARBA" id="ARBA00010233"/>
    </source>
</evidence>
<dbReference type="GO" id="GO:0004180">
    <property type="term" value="F:carboxypeptidase activity"/>
    <property type="evidence" value="ECO:0007669"/>
    <property type="project" value="UniProtKB-KW"/>
</dbReference>
<evidence type="ECO:0000313" key="6">
    <source>
        <dbReference type="Proteomes" id="UP001243212"/>
    </source>
</evidence>
<dbReference type="InterPro" id="IPR040921">
    <property type="entry name" value="Peptidase_S66C"/>
</dbReference>
<evidence type="ECO:0000259" key="3">
    <source>
        <dbReference type="Pfam" id="PF02016"/>
    </source>
</evidence>
<dbReference type="CDD" id="cd07062">
    <property type="entry name" value="Peptidase_S66_mccF_like"/>
    <property type="match status" value="1"/>
</dbReference>
<accession>A0ABT9NEE6</accession>
<dbReference type="Gene3D" id="3.50.30.60">
    <property type="entry name" value="LD-carboxypeptidase A C-terminal domain-like"/>
    <property type="match status" value="1"/>
</dbReference>
<dbReference type="InterPro" id="IPR003507">
    <property type="entry name" value="S66_fam"/>
</dbReference>
<name>A0ABT9NEE6_9ACTO</name>
<dbReference type="PANTHER" id="PTHR30237:SF4">
    <property type="entry name" value="LD-CARBOXYPEPTIDASE C-TERMINAL DOMAIN-CONTAINING PROTEIN"/>
    <property type="match status" value="1"/>
</dbReference>
<dbReference type="InterPro" id="IPR027478">
    <property type="entry name" value="LdcA_N"/>
</dbReference>
<dbReference type="EMBL" id="JAUSQX010000001">
    <property type="protein sequence ID" value="MDP9805756.1"/>
    <property type="molecule type" value="Genomic_DNA"/>
</dbReference>
<keyword evidence="5" id="KW-0645">Protease</keyword>
<comment type="caution">
    <text evidence="5">The sequence shown here is derived from an EMBL/GenBank/DDBJ whole genome shotgun (WGS) entry which is preliminary data.</text>
</comment>
<reference evidence="5 6" key="1">
    <citation type="submission" date="2023-07" db="EMBL/GenBank/DDBJ databases">
        <title>Sequencing the genomes of 1000 actinobacteria strains.</title>
        <authorList>
            <person name="Klenk H.-P."/>
        </authorList>
    </citation>
    <scope>NUCLEOTIDE SEQUENCE [LARGE SCALE GENOMIC DNA]</scope>
    <source>
        <strain evidence="5 6">DSM 17163</strain>
    </source>
</reference>
<dbReference type="Pfam" id="PF17676">
    <property type="entry name" value="Peptidase_S66C"/>
    <property type="match status" value="1"/>
</dbReference>
<dbReference type="Gene3D" id="3.40.50.10740">
    <property type="entry name" value="Class I glutamine amidotransferase-like"/>
    <property type="match status" value="1"/>
</dbReference>
<dbReference type="Proteomes" id="UP001243212">
    <property type="component" value="Unassembled WGS sequence"/>
</dbReference>
<keyword evidence="5" id="KW-0121">Carboxypeptidase</keyword>
<sequence>MSRDFQMPSPARRGDKVAVLSPSWAAPAYFPQIHEQALERVERLLGVEIVEFPTTRLMGATPEARAADVNTAFADPEIRAIFATIGGSDQIRVVPHLDPELARADPKPFFGYSDNTNIHNWLYGIGVGSYYGGSTMVHFGQGTRVDPEHLLTLRAGLFGGGDVVIPATADSEDFGLDWSDPRSLTHDVEREPALPVEFLGSERTVRCRTWGGCLEVLDELAFADRLPSAADLEGAILIFETSEILPPAEFVGRWIRAMGERGYLEAAAGLMFARPVVQDRDAPAPQSILEARRDAYLEYLLSNIALYRNDLLVVLNVPFGHTRPQVILPYGGDVTLDPIAQQVTAHYTNSITSAIEG</sequence>
<dbReference type="RefSeq" id="WP_307682017.1">
    <property type="nucleotide sequence ID" value="NZ_JAUSQX010000001.1"/>
</dbReference>
<feature type="domain" description="LD-carboxypeptidase C-terminal" evidence="4">
    <location>
        <begin position="208"/>
        <end position="336"/>
    </location>
</feature>
<dbReference type="InterPro" id="IPR040449">
    <property type="entry name" value="Peptidase_S66_N"/>
</dbReference>
<dbReference type="SUPFAM" id="SSF52317">
    <property type="entry name" value="Class I glutamine amidotransferase-like"/>
    <property type="match status" value="1"/>
</dbReference>